<reference evidence="1 2" key="1">
    <citation type="submission" date="2020-04" db="EMBL/GenBank/DDBJ databases">
        <title>MicrobeNet Type strains.</title>
        <authorList>
            <person name="Nicholson A.C."/>
        </authorList>
    </citation>
    <scope>NUCLEOTIDE SEQUENCE [LARGE SCALE GENOMIC DNA]</scope>
    <source>
        <strain evidence="1 2">DSM 44956</strain>
    </source>
</reference>
<proteinExistence type="predicted"/>
<comment type="caution">
    <text evidence="1">The sequence shown here is derived from an EMBL/GenBank/DDBJ whole genome shotgun (WGS) entry which is preliminary data.</text>
</comment>
<evidence type="ECO:0000313" key="2">
    <source>
        <dbReference type="Proteomes" id="UP000540698"/>
    </source>
</evidence>
<dbReference type="Proteomes" id="UP000540698">
    <property type="component" value="Unassembled WGS sequence"/>
</dbReference>
<accession>A0A7X6L3F3</accession>
<name>A0A7X6L3F3_9NOCA</name>
<sequence length="71" mass="7340">MASARHITLIHEPGEFAEARAAEKAANARQCAVAARTVASYAENAADCESLLAMLGLDAEAGKQAKVANRG</sequence>
<dbReference type="EMBL" id="JAAXOS010000005">
    <property type="protein sequence ID" value="NKY27065.1"/>
    <property type="molecule type" value="Genomic_DNA"/>
</dbReference>
<protein>
    <submittedName>
        <fullName evidence="1">Uncharacterized protein</fullName>
    </submittedName>
</protein>
<keyword evidence="2" id="KW-1185">Reference proteome</keyword>
<gene>
    <name evidence="1" type="ORF">HGB38_12650</name>
</gene>
<organism evidence="1 2">
    <name type="scientific">Nocardia gamkensis</name>
    <dbReference type="NCBI Taxonomy" id="352869"/>
    <lineage>
        <taxon>Bacteria</taxon>
        <taxon>Bacillati</taxon>
        <taxon>Actinomycetota</taxon>
        <taxon>Actinomycetes</taxon>
        <taxon>Mycobacteriales</taxon>
        <taxon>Nocardiaceae</taxon>
        <taxon>Nocardia</taxon>
    </lineage>
</organism>
<dbReference type="RefSeq" id="WP_062969768.1">
    <property type="nucleotide sequence ID" value="NZ_JAAXOS010000005.1"/>
</dbReference>
<dbReference type="AlphaFoldDB" id="A0A7X6L3F3"/>
<evidence type="ECO:0000313" key="1">
    <source>
        <dbReference type="EMBL" id="NKY27065.1"/>
    </source>
</evidence>